<organism evidence="1 2">
    <name type="scientific">Microbacterium psychrotolerans</name>
    <dbReference type="NCBI Taxonomy" id="3068321"/>
    <lineage>
        <taxon>Bacteria</taxon>
        <taxon>Bacillati</taxon>
        <taxon>Actinomycetota</taxon>
        <taxon>Actinomycetes</taxon>
        <taxon>Micrococcales</taxon>
        <taxon>Microbacteriaceae</taxon>
        <taxon>Microbacterium</taxon>
    </lineage>
</organism>
<dbReference type="RefSeq" id="WP_308866765.1">
    <property type="nucleotide sequence ID" value="NZ_JAVFWO010000002.1"/>
</dbReference>
<keyword evidence="2" id="KW-1185">Reference proteome</keyword>
<dbReference type="EMBL" id="JAVFWO010000002">
    <property type="protein sequence ID" value="MDQ7877332.1"/>
    <property type="molecule type" value="Genomic_DNA"/>
</dbReference>
<evidence type="ECO:0000313" key="1">
    <source>
        <dbReference type="EMBL" id="MDQ7877332.1"/>
    </source>
</evidence>
<sequence length="103" mass="10958">MTDYRDEQIARLTRRIAHAKDALTGPGNLGDVVLRAQAALSEPLPDGIEVPAVSLDQVSRAVMDTLEEAQSEASAERARLLVDAARAYSDLANALSIARGDDA</sequence>
<evidence type="ECO:0000313" key="2">
    <source>
        <dbReference type="Proteomes" id="UP001235133"/>
    </source>
</evidence>
<protein>
    <submittedName>
        <fullName evidence="1">Uncharacterized protein</fullName>
    </submittedName>
</protein>
<accession>A0ABU0YYC1</accession>
<gene>
    <name evidence="1" type="ORF">Q9R08_05010</name>
</gene>
<reference evidence="1 2" key="1">
    <citation type="submission" date="2023-08" db="EMBL/GenBank/DDBJ databases">
        <title>Microbacterium psychrotolerans sp. nov., a psychrotolerant bacterium isolated from soil in Heilongjiang Province, China.</title>
        <authorList>
            <person name="An P."/>
            <person name="Zhao D."/>
            <person name="Xiang H."/>
        </authorList>
    </citation>
    <scope>NUCLEOTIDE SEQUENCE [LARGE SCALE GENOMIC DNA]</scope>
    <source>
        <strain evidence="1 2">QXD-8</strain>
    </source>
</reference>
<dbReference type="Proteomes" id="UP001235133">
    <property type="component" value="Unassembled WGS sequence"/>
</dbReference>
<name>A0ABU0YYC1_9MICO</name>
<comment type="caution">
    <text evidence="1">The sequence shown here is derived from an EMBL/GenBank/DDBJ whole genome shotgun (WGS) entry which is preliminary data.</text>
</comment>
<proteinExistence type="predicted"/>